<dbReference type="SUPFAM" id="SSF51735">
    <property type="entry name" value="NAD(P)-binding Rossmann-fold domains"/>
    <property type="match status" value="1"/>
</dbReference>
<dbReference type="Pfam" id="PF02423">
    <property type="entry name" value="OCD_Mu_crystall"/>
    <property type="match status" value="1"/>
</dbReference>
<dbReference type="InterPro" id="IPR023401">
    <property type="entry name" value="ODC_N"/>
</dbReference>
<keyword evidence="3" id="KW-1185">Reference proteome</keyword>
<dbReference type="AlphaFoldDB" id="A0A9W8PBW4"/>
<organism evidence="2 3">
    <name type="scientific">Lentinula detonsa</name>
    <dbReference type="NCBI Taxonomy" id="2804962"/>
    <lineage>
        <taxon>Eukaryota</taxon>
        <taxon>Fungi</taxon>
        <taxon>Dikarya</taxon>
        <taxon>Basidiomycota</taxon>
        <taxon>Agaricomycotina</taxon>
        <taxon>Agaricomycetes</taxon>
        <taxon>Agaricomycetidae</taxon>
        <taxon>Agaricales</taxon>
        <taxon>Marasmiineae</taxon>
        <taxon>Omphalotaceae</taxon>
        <taxon>Lentinula</taxon>
    </lineage>
</organism>
<name>A0A9W8PBW4_9AGAR</name>
<dbReference type="PANTHER" id="PTHR13812:SF19">
    <property type="entry name" value="KETIMINE REDUCTASE MU-CRYSTALLIN"/>
    <property type="match status" value="1"/>
</dbReference>
<accession>A0A9W8PBW4</accession>
<dbReference type="EMBL" id="JANVFU010000001">
    <property type="protein sequence ID" value="KAJ3750920.1"/>
    <property type="molecule type" value="Genomic_DNA"/>
</dbReference>
<dbReference type="GO" id="GO:0005737">
    <property type="term" value="C:cytoplasm"/>
    <property type="evidence" value="ECO:0007669"/>
    <property type="project" value="TreeGrafter"/>
</dbReference>
<dbReference type="PANTHER" id="PTHR13812">
    <property type="entry name" value="KETIMINE REDUCTASE MU-CRYSTALLIN"/>
    <property type="match status" value="1"/>
</dbReference>
<dbReference type="Proteomes" id="UP001142393">
    <property type="component" value="Unassembled WGS sequence"/>
</dbReference>
<dbReference type="Gene3D" id="3.40.50.720">
    <property type="entry name" value="NAD(P)-binding Rossmann-like Domain"/>
    <property type="match status" value="1"/>
</dbReference>
<evidence type="ECO:0000313" key="2">
    <source>
        <dbReference type="EMBL" id="KAJ3750920.1"/>
    </source>
</evidence>
<gene>
    <name evidence="2" type="ORF">DFH05DRAFT_1388273</name>
</gene>
<comment type="similarity">
    <text evidence="1">Belongs to the ornithine cyclodeaminase/mu-crystallin family.</text>
</comment>
<dbReference type="InterPro" id="IPR036291">
    <property type="entry name" value="NAD(P)-bd_dom_sf"/>
</dbReference>
<evidence type="ECO:0000256" key="1">
    <source>
        <dbReference type="ARBA" id="ARBA00008903"/>
    </source>
</evidence>
<sequence>MSVRVLTGSDVRNITTKLSSDFLQSLMGDVFALISSSEDATSYLPHRTSIPTENHTALFMPARISSIGTTMKVVSVPSRSDDTRGLPASTLVLDKHTGTVKAVVNARSLTALRNAAGSLLSTNLVGLTSPARIVAFGAGEQVLAHLDLHFRAFPSVKSCTIVNRSLNDRLSSVTAQLAIKHPSVNLSVLAYDALNVTDEGKENLQTCLSDADIIITATPSSIPLFPSSWVRSGAHVILIGSYTPHMKEVDTDLIMRAIPTSFHNEEAQLPILLVDSISACFAEAGELLEAGIHPSQVIEIGKLVLDERRKHVQARTETRDSYYKSKDVGNDFVGPITIFKSVGVGLQDVAIACAVVDMAEEMERSNFKGSTGVVIPDFDS</sequence>
<reference evidence="2 3" key="1">
    <citation type="journal article" date="2023" name="Proc. Natl. Acad. Sci. U.S.A.">
        <title>A global phylogenomic analysis of the shiitake genus Lentinula.</title>
        <authorList>
            <person name="Sierra-Patev S."/>
            <person name="Min B."/>
            <person name="Naranjo-Ortiz M."/>
            <person name="Looney B."/>
            <person name="Konkel Z."/>
            <person name="Slot J.C."/>
            <person name="Sakamoto Y."/>
            <person name="Steenwyk J.L."/>
            <person name="Rokas A."/>
            <person name="Carro J."/>
            <person name="Camarero S."/>
            <person name="Ferreira P."/>
            <person name="Molpeceres G."/>
            <person name="Ruiz-Duenas F.J."/>
            <person name="Serrano A."/>
            <person name="Henrissat B."/>
            <person name="Drula E."/>
            <person name="Hughes K.W."/>
            <person name="Mata J.L."/>
            <person name="Ishikawa N.K."/>
            <person name="Vargas-Isla R."/>
            <person name="Ushijima S."/>
            <person name="Smith C.A."/>
            <person name="Donoghue J."/>
            <person name="Ahrendt S."/>
            <person name="Andreopoulos W."/>
            <person name="He G."/>
            <person name="LaButti K."/>
            <person name="Lipzen A."/>
            <person name="Ng V."/>
            <person name="Riley R."/>
            <person name="Sandor L."/>
            <person name="Barry K."/>
            <person name="Martinez A.T."/>
            <person name="Xiao Y."/>
            <person name="Gibbons J.G."/>
            <person name="Terashima K."/>
            <person name="Grigoriev I.V."/>
            <person name="Hibbett D."/>
        </authorList>
    </citation>
    <scope>NUCLEOTIDE SEQUENCE [LARGE SCALE GENOMIC DNA]</scope>
    <source>
        <strain evidence="2 3">TFB7810</strain>
    </source>
</reference>
<dbReference type="Gene3D" id="3.30.1780.10">
    <property type="entry name" value="ornithine cyclodeaminase, domain 1"/>
    <property type="match status" value="1"/>
</dbReference>
<evidence type="ECO:0000313" key="3">
    <source>
        <dbReference type="Proteomes" id="UP001142393"/>
    </source>
</evidence>
<protein>
    <recommendedName>
        <fullName evidence="4">NAD(P)-binding protein</fullName>
    </recommendedName>
</protein>
<proteinExistence type="inferred from homology"/>
<dbReference type="InterPro" id="IPR003462">
    <property type="entry name" value="ODC_Mu_crystall"/>
</dbReference>
<evidence type="ECO:0008006" key="4">
    <source>
        <dbReference type="Google" id="ProtNLM"/>
    </source>
</evidence>
<comment type="caution">
    <text evidence="2">The sequence shown here is derived from an EMBL/GenBank/DDBJ whole genome shotgun (WGS) entry which is preliminary data.</text>
</comment>